<dbReference type="PROSITE" id="PS50109">
    <property type="entry name" value="HIS_KIN"/>
    <property type="match status" value="1"/>
</dbReference>
<comment type="catalytic activity">
    <reaction evidence="1">
        <text>ATP + protein L-histidine = ADP + protein N-phospho-L-histidine.</text>
        <dbReference type="EC" id="2.7.13.3"/>
    </reaction>
</comment>
<evidence type="ECO:0000256" key="4">
    <source>
        <dbReference type="ARBA" id="ARBA00022679"/>
    </source>
</evidence>
<dbReference type="CDD" id="cd00082">
    <property type="entry name" value="HisKA"/>
    <property type="match status" value="1"/>
</dbReference>
<evidence type="ECO:0000313" key="8">
    <source>
        <dbReference type="EMBL" id="NHE57625.1"/>
    </source>
</evidence>
<comment type="caution">
    <text evidence="8">The sequence shown here is derived from an EMBL/GenBank/DDBJ whole genome shotgun (WGS) entry which is preliminary data.</text>
</comment>
<dbReference type="RefSeq" id="WP_166147336.1">
    <property type="nucleotide sequence ID" value="NZ_JAANYN010000005.1"/>
</dbReference>
<evidence type="ECO:0000256" key="3">
    <source>
        <dbReference type="ARBA" id="ARBA00022553"/>
    </source>
</evidence>
<dbReference type="SMART" id="SM00388">
    <property type="entry name" value="HisKA"/>
    <property type="match status" value="1"/>
</dbReference>
<keyword evidence="4" id="KW-0808">Transferase</keyword>
<accession>A0ABX0H8C2</accession>
<keyword evidence="3" id="KW-0597">Phosphoprotein</keyword>
<dbReference type="EC" id="2.7.13.3" evidence="2"/>
<dbReference type="InterPro" id="IPR036097">
    <property type="entry name" value="HisK_dim/P_sf"/>
</dbReference>
<dbReference type="PANTHER" id="PTHR43711">
    <property type="entry name" value="TWO-COMPONENT HISTIDINE KINASE"/>
    <property type="match status" value="1"/>
</dbReference>
<keyword evidence="6" id="KW-0902">Two-component regulatory system</keyword>
<evidence type="ECO:0000256" key="6">
    <source>
        <dbReference type="ARBA" id="ARBA00023012"/>
    </source>
</evidence>
<keyword evidence="9" id="KW-1185">Reference proteome</keyword>
<dbReference type="GO" id="GO:0016301">
    <property type="term" value="F:kinase activity"/>
    <property type="evidence" value="ECO:0007669"/>
    <property type="project" value="UniProtKB-KW"/>
</dbReference>
<dbReference type="SUPFAM" id="SSF55874">
    <property type="entry name" value="ATPase domain of HSP90 chaperone/DNA topoisomerase II/histidine kinase"/>
    <property type="match status" value="1"/>
</dbReference>
<dbReference type="InterPro" id="IPR003594">
    <property type="entry name" value="HATPase_dom"/>
</dbReference>
<dbReference type="SUPFAM" id="SSF47384">
    <property type="entry name" value="Homodimeric domain of signal transducing histidine kinase"/>
    <property type="match status" value="1"/>
</dbReference>
<keyword evidence="5 8" id="KW-0418">Kinase</keyword>
<dbReference type="InterPro" id="IPR003661">
    <property type="entry name" value="HisK_dim/P_dom"/>
</dbReference>
<dbReference type="Proteomes" id="UP000649799">
    <property type="component" value="Unassembled WGS sequence"/>
</dbReference>
<organism evidence="8 9">
    <name type="scientific">Cyclobacterium plantarum</name>
    <dbReference type="NCBI Taxonomy" id="2716263"/>
    <lineage>
        <taxon>Bacteria</taxon>
        <taxon>Pseudomonadati</taxon>
        <taxon>Bacteroidota</taxon>
        <taxon>Cytophagia</taxon>
        <taxon>Cytophagales</taxon>
        <taxon>Cyclobacteriaceae</taxon>
        <taxon>Cyclobacterium</taxon>
    </lineage>
</organism>
<evidence type="ECO:0000313" key="9">
    <source>
        <dbReference type="Proteomes" id="UP000649799"/>
    </source>
</evidence>
<evidence type="ECO:0000259" key="7">
    <source>
        <dbReference type="PROSITE" id="PS50109"/>
    </source>
</evidence>
<name>A0ABX0H8C2_9BACT</name>
<dbReference type="Gene3D" id="1.10.287.130">
    <property type="match status" value="1"/>
</dbReference>
<sequence>MTISEAIRRHKDLILKRWKERLYEEIPEVKRHDKAAIENSVPDWLEALIDLLESTDNKEIVFNSQEHALDRSRFQIYSLKHIIREYNLLKHEIFNVTDGYDGVHPRDRNLIMYAIDLSIEEAAEAFYRIKQGVQVNARSVAEQKADAMQLQDDNREQFIRSITHDLNNPLINIKGCISLLEEGPDVNETAKILKMLKTCTEQAESLIKNFLDVSEVNPTEKLPVRKELVKIMEEIENEVAVYKLAYRNRIDIQCANSDLEAALDIGLFRRAFNNLMNNAIKHGANAPIEVHCSAKNDELAISVINQGRTIPAAEMEHIFNRYYKIEDGSRGWGIGLAFVKEVAHAHGGEVKVKSNEEEGTRFIFRIPINYLNN</sequence>
<dbReference type="InterPro" id="IPR036890">
    <property type="entry name" value="HATPase_C_sf"/>
</dbReference>
<dbReference type="InterPro" id="IPR004358">
    <property type="entry name" value="Sig_transdc_His_kin-like_C"/>
</dbReference>
<proteinExistence type="predicted"/>
<evidence type="ECO:0000256" key="2">
    <source>
        <dbReference type="ARBA" id="ARBA00012438"/>
    </source>
</evidence>
<dbReference type="Pfam" id="PF00512">
    <property type="entry name" value="HisKA"/>
    <property type="match status" value="1"/>
</dbReference>
<dbReference type="InterPro" id="IPR050736">
    <property type="entry name" value="Sensor_HK_Regulatory"/>
</dbReference>
<evidence type="ECO:0000256" key="5">
    <source>
        <dbReference type="ARBA" id="ARBA00022777"/>
    </source>
</evidence>
<gene>
    <name evidence="8" type="ORF">G9Q97_12470</name>
</gene>
<reference evidence="8 9" key="1">
    <citation type="submission" date="2020-03" db="EMBL/GenBank/DDBJ databases">
        <title>Cyclobacterium plantarum sp. nov., a marine bacterium isolated from a coastal-marine wetland.</title>
        <authorList>
            <person name="Sanchez-Porro C."/>
            <person name="Ventosa A."/>
            <person name="Amoozegar M."/>
        </authorList>
    </citation>
    <scope>NUCLEOTIDE SEQUENCE [LARGE SCALE GENOMIC DNA]</scope>
    <source>
        <strain evidence="8 9">GBPx2</strain>
    </source>
</reference>
<dbReference type="InterPro" id="IPR005467">
    <property type="entry name" value="His_kinase_dom"/>
</dbReference>
<dbReference type="SMART" id="SM00387">
    <property type="entry name" value="HATPase_c"/>
    <property type="match status" value="1"/>
</dbReference>
<feature type="domain" description="Histidine kinase" evidence="7">
    <location>
        <begin position="161"/>
        <end position="370"/>
    </location>
</feature>
<protein>
    <recommendedName>
        <fullName evidence="2">histidine kinase</fullName>
        <ecNumber evidence="2">2.7.13.3</ecNumber>
    </recommendedName>
</protein>
<dbReference type="Gene3D" id="3.30.565.10">
    <property type="entry name" value="Histidine kinase-like ATPase, C-terminal domain"/>
    <property type="match status" value="1"/>
</dbReference>
<dbReference type="PANTHER" id="PTHR43711:SF1">
    <property type="entry name" value="HISTIDINE KINASE 1"/>
    <property type="match status" value="1"/>
</dbReference>
<evidence type="ECO:0000256" key="1">
    <source>
        <dbReference type="ARBA" id="ARBA00000085"/>
    </source>
</evidence>
<dbReference type="EMBL" id="JAANYN010000005">
    <property type="protein sequence ID" value="NHE57625.1"/>
    <property type="molecule type" value="Genomic_DNA"/>
</dbReference>
<dbReference type="Pfam" id="PF02518">
    <property type="entry name" value="HATPase_c"/>
    <property type="match status" value="1"/>
</dbReference>
<dbReference type="PRINTS" id="PR00344">
    <property type="entry name" value="BCTRLSENSOR"/>
</dbReference>